<evidence type="ECO:0000313" key="5">
    <source>
        <dbReference type="Proteomes" id="UP001499910"/>
    </source>
</evidence>
<comment type="caution">
    <text evidence="4">The sequence shown here is derived from an EMBL/GenBank/DDBJ whole genome shotgun (WGS) entry which is preliminary data.</text>
</comment>
<keyword evidence="2" id="KW-0012">Acyltransferase</keyword>
<evidence type="ECO:0000256" key="2">
    <source>
        <dbReference type="ARBA" id="ARBA00023315"/>
    </source>
</evidence>
<dbReference type="CDD" id="cd04301">
    <property type="entry name" value="NAT_SF"/>
    <property type="match status" value="1"/>
</dbReference>
<evidence type="ECO:0000256" key="1">
    <source>
        <dbReference type="ARBA" id="ARBA00022679"/>
    </source>
</evidence>
<dbReference type="RefSeq" id="WP_259548437.1">
    <property type="nucleotide sequence ID" value="NZ_BAABHW010000003.1"/>
</dbReference>
<sequence>MSVALPPERLARVIARTWPPERVETVGPFTVAHGGGGGNRVSAARLVDATSDGSEVTPAQIAAVADAQRAIGQDALFMVPGNQTGLDAVLEAEGYANRDETVALAIAAGEMAAPPPRVTCFDIWPPLAVQEEIWAEGGIGPSRLAVMHRAEGAKTSLFGRIGDRPAGTAFVAISDGVAMLHALEVLPRARRQGLAGHMMRAAAHWAAEQGAETFAVLVTRKNSPALGLYASLGMNPVGQYHYRVKNGETA</sequence>
<dbReference type="InterPro" id="IPR016181">
    <property type="entry name" value="Acyl_CoA_acyltransferase"/>
</dbReference>
<evidence type="ECO:0000259" key="3">
    <source>
        <dbReference type="PROSITE" id="PS51186"/>
    </source>
</evidence>
<accession>A0ABP9LE08</accession>
<dbReference type="Pfam" id="PF00583">
    <property type="entry name" value="Acetyltransf_1"/>
    <property type="match status" value="1"/>
</dbReference>
<organism evidence="4 5">
    <name type="scientific">[Roseibacterium] beibuensis</name>
    <dbReference type="NCBI Taxonomy" id="1193142"/>
    <lineage>
        <taxon>Bacteria</taxon>
        <taxon>Pseudomonadati</taxon>
        <taxon>Pseudomonadota</taxon>
        <taxon>Alphaproteobacteria</taxon>
        <taxon>Rhodobacterales</taxon>
        <taxon>Roseobacteraceae</taxon>
        <taxon>Roseicyclus</taxon>
    </lineage>
</organism>
<dbReference type="PANTHER" id="PTHR43877:SF1">
    <property type="entry name" value="ACETYLTRANSFERASE"/>
    <property type="match status" value="1"/>
</dbReference>
<keyword evidence="5" id="KW-1185">Reference proteome</keyword>
<evidence type="ECO:0000313" key="4">
    <source>
        <dbReference type="EMBL" id="GAA5076515.1"/>
    </source>
</evidence>
<gene>
    <name evidence="4" type="ORF">GCM10023209_25790</name>
</gene>
<keyword evidence="1" id="KW-0808">Transferase</keyword>
<dbReference type="InterPro" id="IPR050832">
    <property type="entry name" value="Bact_Acetyltransf"/>
</dbReference>
<dbReference type="PROSITE" id="PS51186">
    <property type="entry name" value="GNAT"/>
    <property type="match status" value="1"/>
</dbReference>
<name>A0ABP9LE08_9RHOB</name>
<reference evidence="5" key="1">
    <citation type="journal article" date="2019" name="Int. J. Syst. Evol. Microbiol.">
        <title>The Global Catalogue of Microorganisms (GCM) 10K type strain sequencing project: providing services to taxonomists for standard genome sequencing and annotation.</title>
        <authorList>
            <consortium name="The Broad Institute Genomics Platform"/>
            <consortium name="The Broad Institute Genome Sequencing Center for Infectious Disease"/>
            <person name="Wu L."/>
            <person name="Ma J."/>
        </authorList>
    </citation>
    <scope>NUCLEOTIDE SEQUENCE [LARGE SCALE GENOMIC DNA]</scope>
    <source>
        <strain evidence="5">JCM 18015</strain>
    </source>
</reference>
<proteinExistence type="predicted"/>
<dbReference type="EMBL" id="BAABHW010000003">
    <property type="protein sequence ID" value="GAA5076515.1"/>
    <property type="molecule type" value="Genomic_DNA"/>
</dbReference>
<dbReference type="PANTHER" id="PTHR43877">
    <property type="entry name" value="AMINOALKYLPHOSPHONATE N-ACETYLTRANSFERASE-RELATED-RELATED"/>
    <property type="match status" value="1"/>
</dbReference>
<dbReference type="InterPro" id="IPR000182">
    <property type="entry name" value="GNAT_dom"/>
</dbReference>
<dbReference type="Gene3D" id="3.40.630.30">
    <property type="match status" value="1"/>
</dbReference>
<feature type="domain" description="N-acetyltransferase" evidence="3">
    <location>
        <begin position="111"/>
        <end position="250"/>
    </location>
</feature>
<dbReference type="SUPFAM" id="SSF55729">
    <property type="entry name" value="Acyl-CoA N-acyltransferases (Nat)"/>
    <property type="match status" value="1"/>
</dbReference>
<dbReference type="Proteomes" id="UP001499910">
    <property type="component" value="Unassembled WGS sequence"/>
</dbReference>
<protein>
    <submittedName>
        <fullName evidence="4">GNAT family N-acetyltransferase</fullName>
    </submittedName>
</protein>